<dbReference type="PANTHER" id="PTHR10161">
    <property type="entry name" value="TARTRATE-RESISTANT ACID PHOSPHATASE TYPE 5"/>
    <property type="match status" value="1"/>
</dbReference>
<organism evidence="4 5">
    <name type="scientific">Daejeonella lutea</name>
    <dbReference type="NCBI Taxonomy" id="572036"/>
    <lineage>
        <taxon>Bacteria</taxon>
        <taxon>Pseudomonadati</taxon>
        <taxon>Bacteroidota</taxon>
        <taxon>Sphingobacteriia</taxon>
        <taxon>Sphingobacteriales</taxon>
        <taxon>Sphingobacteriaceae</taxon>
        <taxon>Daejeonella</taxon>
    </lineage>
</organism>
<dbReference type="InterPro" id="IPR051558">
    <property type="entry name" value="Metallophosphoesterase_PAP"/>
</dbReference>
<dbReference type="STRING" id="572036.SAMN05661099_1282"/>
<sequence>MRAKKSENKPYEVFLIGDTGNINRHKPDPVMETLKCHFDKNQHSAVVFLGDNIYPRGLPPKSNILYKDAEDALKAHYEAIKDYHGKVLFISGNHDWNKGRKDGYEYILRQEKYLEKLFGSNVMLPSGGCPGPTEINVNPNVTMVLINTQWWLQSGFRPIGQSCGCRVNSENEFFEHLQKILDNNKGKRIIIAGHAPVYSYAIHGGRYKLRHHLFPFTVYHKKAYVPLPFIGSLLPIYRKYFGAKEDIAHPRYRLMRKRLIQIFKSHKGLIYAAGHEHNLQHITKDDNHYVVSGAGSKLKYVLQEGKNLKFGMKAKGFFKIRFDTDGTAVLSAWVVDPVSDKGTMVYEQPLS</sequence>
<evidence type="ECO:0000259" key="3">
    <source>
        <dbReference type="Pfam" id="PF00149"/>
    </source>
</evidence>
<name>A0A1T5B503_9SPHI</name>
<dbReference type="RefSeq" id="WP_079701774.1">
    <property type="nucleotide sequence ID" value="NZ_FUYR01000001.1"/>
</dbReference>
<keyword evidence="1" id="KW-0732">Signal</keyword>
<protein>
    <submittedName>
        <fullName evidence="4">Calcineurin-like phosphoesterase</fullName>
    </submittedName>
</protein>
<dbReference type="EMBL" id="FUYR01000001">
    <property type="protein sequence ID" value="SKB42139.1"/>
    <property type="molecule type" value="Genomic_DNA"/>
</dbReference>
<evidence type="ECO:0000256" key="1">
    <source>
        <dbReference type="ARBA" id="ARBA00022729"/>
    </source>
</evidence>
<dbReference type="PANTHER" id="PTHR10161:SF14">
    <property type="entry name" value="TARTRATE-RESISTANT ACID PHOSPHATASE TYPE 5"/>
    <property type="match status" value="1"/>
</dbReference>
<dbReference type="AlphaFoldDB" id="A0A1T5B503"/>
<dbReference type="InterPro" id="IPR029052">
    <property type="entry name" value="Metallo-depent_PP-like"/>
</dbReference>
<reference evidence="5" key="1">
    <citation type="submission" date="2017-02" db="EMBL/GenBank/DDBJ databases">
        <authorList>
            <person name="Varghese N."/>
            <person name="Submissions S."/>
        </authorList>
    </citation>
    <scope>NUCLEOTIDE SEQUENCE [LARGE SCALE GENOMIC DNA]</scope>
    <source>
        <strain evidence="5">DSM 22385</strain>
    </source>
</reference>
<keyword evidence="2" id="KW-0378">Hydrolase</keyword>
<keyword evidence="5" id="KW-1185">Reference proteome</keyword>
<proteinExistence type="predicted"/>
<evidence type="ECO:0000313" key="5">
    <source>
        <dbReference type="Proteomes" id="UP000189981"/>
    </source>
</evidence>
<dbReference type="GO" id="GO:0016787">
    <property type="term" value="F:hydrolase activity"/>
    <property type="evidence" value="ECO:0007669"/>
    <property type="project" value="UniProtKB-KW"/>
</dbReference>
<dbReference type="OrthoDB" id="9809781at2"/>
<dbReference type="SUPFAM" id="SSF56300">
    <property type="entry name" value="Metallo-dependent phosphatases"/>
    <property type="match status" value="1"/>
</dbReference>
<feature type="domain" description="Calcineurin-like phosphoesterase" evidence="3">
    <location>
        <begin position="13"/>
        <end position="210"/>
    </location>
</feature>
<dbReference type="Pfam" id="PF00149">
    <property type="entry name" value="Metallophos"/>
    <property type="match status" value="1"/>
</dbReference>
<evidence type="ECO:0000256" key="2">
    <source>
        <dbReference type="ARBA" id="ARBA00022801"/>
    </source>
</evidence>
<dbReference type="Gene3D" id="3.60.21.10">
    <property type="match status" value="2"/>
</dbReference>
<accession>A0A1T5B503</accession>
<gene>
    <name evidence="4" type="ORF">SAMN05661099_1282</name>
</gene>
<dbReference type="Proteomes" id="UP000189981">
    <property type="component" value="Unassembled WGS sequence"/>
</dbReference>
<evidence type="ECO:0000313" key="4">
    <source>
        <dbReference type="EMBL" id="SKB42139.1"/>
    </source>
</evidence>
<dbReference type="InterPro" id="IPR004843">
    <property type="entry name" value="Calcineurin-like_PHP"/>
</dbReference>